<evidence type="ECO:0000313" key="1">
    <source>
        <dbReference type="EMBL" id="CAD7000474.1"/>
    </source>
</evidence>
<keyword evidence="2" id="KW-1185">Reference proteome</keyword>
<sequence length="165" mass="19076">MDEKTKRLHVNMCTRDVTEMSLTRLEPKRDESRIYTEDGESNSLYMKKAQHEDMKNKFTDTACHAPTLSIESTQELSGVCVNIKGGNSNGARHLIMNKSSPEPLVDYRGTERTHIAQMSVYRTSSGAFTWNAYSTYTAMKRRRKIELVIFVRADPKWLTEWTPEY</sequence>
<comment type="caution">
    <text evidence="1">The sequence shown here is derived from an EMBL/GenBank/DDBJ whole genome shotgun (WGS) entry which is preliminary data.</text>
</comment>
<accession>A0A811UNZ6</accession>
<dbReference type="AlphaFoldDB" id="A0A811UNZ6"/>
<organism evidence="1 2">
    <name type="scientific">Ceratitis capitata</name>
    <name type="common">Mediterranean fruit fly</name>
    <name type="synonym">Tephritis capitata</name>
    <dbReference type="NCBI Taxonomy" id="7213"/>
    <lineage>
        <taxon>Eukaryota</taxon>
        <taxon>Metazoa</taxon>
        <taxon>Ecdysozoa</taxon>
        <taxon>Arthropoda</taxon>
        <taxon>Hexapoda</taxon>
        <taxon>Insecta</taxon>
        <taxon>Pterygota</taxon>
        <taxon>Neoptera</taxon>
        <taxon>Endopterygota</taxon>
        <taxon>Diptera</taxon>
        <taxon>Brachycera</taxon>
        <taxon>Muscomorpha</taxon>
        <taxon>Tephritoidea</taxon>
        <taxon>Tephritidae</taxon>
        <taxon>Ceratitis</taxon>
        <taxon>Ceratitis</taxon>
    </lineage>
</organism>
<name>A0A811UNZ6_CERCA</name>
<gene>
    <name evidence="1" type="ORF">CCAP1982_LOCUS8953</name>
</gene>
<dbReference type="EMBL" id="CAJHJT010000012">
    <property type="protein sequence ID" value="CAD7000474.1"/>
    <property type="molecule type" value="Genomic_DNA"/>
</dbReference>
<evidence type="ECO:0000313" key="2">
    <source>
        <dbReference type="Proteomes" id="UP000606786"/>
    </source>
</evidence>
<proteinExistence type="predicted"/>
<reference evidence="1" key="1">
    <citation type="submission" date="2020-11" db="EMBL/GenBank/DDBJ databases">
        <authorList>
            <person name="Whitehead M."/>
        </authorList>
    </citation>
    <scope>NUCLEOTIDE SEQUENCE</scope>
    <source>
        <strain evidence="1">EGII</strain>
    </source>
</reference>
<dbReference type="Proteomes" id="UP000606786">
    <property type="component" value="Unassembled WGS sequence"/>
</dbReference>
<protein>
    <submittedName>
        <fullName evidence="1">(Mediterranean fruit fly) hypothetical protein</fullName>
    </submittedName>
</protein>